<evidence type="ECO:0008006" key="3">
    <source>
        <dbReference type="Google" id="ProtNLM"/>
    </source>
</evidence>
<evidence type="ECO:0000313" key="2">
    <source>
        <dbReference type="Proteomes" id="UP000571950"/>
    </source>
</evidence>
<keyword evidence="2" id="KW-1185">Reference proteome</keyword>
<accession>A0A7W6FP52</accession>
<organism evidence="1 2">
    <name type="scientific">Sphingobium jiangsuense</name>
    <dbReference type="NCBI Taxonomy" id="870476"/>
    <lineage>
        <taxon>Bacteria</taxon>
        <taxon>Pseudomonadati</taxon>
        <taxon>Pseudomonadota</taxon>
        <taxon>Alphaproteobacteria</taxon>
        <taxon>Sphingomonadales</taxon>
        <taxon>Sphingomonadaceae</taxon>
        <taxon>Sphingobium</taxon>
    </lineage>
</organism>
<dbReference type="Proteomes" id="UP000571950">
    <property type="component" value="Unassembled WGS sequence"/>
</dbReference>
<dbReference type="AlphaFoldDB" id="A0A7W6FP52"/>
<gene>
    <name evidence="1" type="ORF">GGR43_000883</name>
</gene>
<dbReference type="RefSeq" id="WP_223177278.1">
    <property type="nucleotide sequence ID" value="NZ_BSPS01000050.1"/>
</dbReference>
<proteinExistence type="predicted"/>
<reference evidence="1 2" key="1">
    <citation type="submission" date="2020-08" db="EMBL/GenBank/DDBJ databases">
        <title>Genomic Encyclopedia of Type Strains, Phase IV (KMG-IV): sequencing the most valuable type-strain genomes for metagenomic binning, comparative biology and taxonomic classification.</title>
        <authorList>
            <person name="Goeker M."/>
        </authorList>
    </citation>
    <scope>NUCLEOTIDE SEQUENCE [LARGE SCALE GENOMIC DNA]</scope>
    <source>
        <strain evidence="1 2">DSM 26189</strain>
    </source>
</reference>
<evidence type="ECO:0000313" key="1">
    <source>
        <dbReference type="EMBL" id="MBB3925182.1"/>
    </source>
</evidence>
<name>A0A7W6FP52_9SPHN</name>
<comment type="caution">
    <text evidence="1">The sequence shown here is derived from an EMBL/GenBank/DDBJ whole genome shotgun (WGS) entry which is preliminary data.</text>
</comment>
<dbReference type="EMBL" id="JACIDT010000002">
    <property type="protein sequence ID" value="MBB3925182.1"/>
    <property type="molecule type" value="Genomic_DNA"/>
</dbReference>
<sequence length="258" mass="28331">MTGIVRSIAGTILYTSTMAGRDGQERGREHFRIDIHKDGCRTIAAHGEIDDAPAVVRDVNLRVDREGRPQESFVRIAVGGAFRGSGWFRFSDRLAECEAMTAVEGRVSQQIDLQSPLAAFGNHAMINDGFLLNLYDLSRGPGVQMFRDILLSSPDHRGATGPMLFPIDLAIEFVGRQRLSVAAGDFDALHFRFTDIPGLLQEHPPYDLWSTDDGDYVLLKATVGGYMQTAYELATYEPAVHEPTGHEPAPGDRTEAGL</sequence>
<protein>
    <recommendedName>
        <fullName evidence="3">DUF3108 domain-containing protein</fullName>
    </recommendedName>
</protein>